<keyword evidence="1" id="KW-0805">Transcription regulation</keyword>
<evidence type="ECO:0000256" key="3">
    <source>
        <dbReference type="ARBA" id="ARBA00023163"/>
    </source>
</evidence>
<evidence type="ECO:0000313" key="7">
    <source>
        <dbReference type="Proteomes" id="UP001165367"/>
    </source>
</evidence>
<evidence type="ECO:0000259" key="4">
    <source>
        <dbReference type="PROSITE" id="PS50042"/>
    </source>
</evidence>
<evidence type="ECO:0000313" key="6">
    <source>
        <dbReference type="EMBL" id="MCG2613510.1"/>
    </source>
</evidence>
<dbReference type="SUPFAM" id="SSF46785">
    <property type="entry name" value="Winged helix' DNA-binding domain"/>
    <property type="match status" value="1"/>
</dbReference>
<dbReference type="InterPro" id="IPR036388">
    <property type="entry name" value="WH-like_DNA-bd_sf"/>
</dbReference>
<accession>A0ABS9KMF7</accession>
<name>A0ABS9KMF7_9BACT</name>
<organism evidence="6 7">
    <name type="scientific">Terrimonas ginsenosidimutans</name>
    <dbReference type="NCBI Taxonomy" id="2908004"/>
    <lineage>
        <taxon>Bacteria</taxon>
        <taxon>Pseudomonadati</taxon>
        <taxon>Bacteroidota</taxon>
        <taxon>Chitinophagia</taxon>
        <taxon>Chitinophagales</taxon>
        <taxon>Chitinophagaceae</taxon>
        <taxon>Terrimonas</taxon>
    </lineage>
</organism>
<dbReference type="PRINTS" id="PR00034">
    <property type="entry name" value="HTHCRP"/>
</dbReference>
<dbReference type="SUPFAM" id="SSF51206">
    <property type="entry name" value="cAMP-binding domain-like"/>
    <property type="match status" value="1"/>
</dbReference>
<gene>
    <name evidence="6" type="ORF">LZZ85_04430</name>
</gene>
<keyword evidence="2" id="KW-0238">DNA-binding</keyword>
<dbReference type="PANTHER" id="PTHR24567:SF26">
    <property type="entry name" value="REGULATORY PROTEIN YEIL"/>
    <property type="match status" value="1"/>
</dbReference>
<keyword evidence="7" id="KW-1185">Reference proteome</keyword>
<dbReference type="PROSITE" id="PS50042">
    <property type="entry name" value="CNMP_BINDING_3"/>
    <property type="match status" value="1"/>
</dbReference>
<dbReference type="InterPro" id="IPR018490">
    <property type="entry name" value="cNMP-bd_dom_sf"/>
</dbReference>
<evidence type="ECO:0000256" key="1">
    <source>
        <dbReference type="ARBA" id="ARBA00023015"/>
    </source>
</evidence>
<dbReference type="InterPro" id="IPR014710">
    <property type="entry name" value="RmlC-like_jellyroll"/>
</dbReference>
<dbReference type="RefSeq" id="WP_237868740.1">
    <property type="nucleotide sequence ID" value="NZ_JAKLTR010000002.1"/>
</dbReference>
<dbReference type="Pfam" id="PF00027">
    <property type="entry name" value="cNMP_binding"/>
    <property type="match status" value="1"/>
</dbReference>
<reference evidence="6" key="1">
    <citation type="submission" date="2022-01" db="EMBL/GenBank/DDBJ databases">
        <authorList>
            <person name="Jo J.-H."/>
            <person name="Im W.-T."/>
        </authorList>
    </citation>
    <scope>NUCLEOTIDE SEQUENCE</scope>
    <source>
        <strain evidence="6">NA20</strain>
    </source>
</reference>
<dbReference type="InterPro" id="IPR012318">
    <property type="entry name" value="HTH_CRP"/>
</dbReference>
<dbReference type="InterPro" id="IPR036390">
    <property type="entry name" value="WH_DNA-bd_sf"/>
</dbReference>
<dbReference type="EMBL" id="JAKLTR010000002">
    <property type="protein sequence ID" value="MCG2613510.1"/>
    <property type="molecule type" value="Genomic_DNA"/>
</dbReference>
<dbReference type="Gene3D" id="1.10.10.10">
    <property type="entry name" value="Winged helix-like DNA-binding domain superfamily/Winged helix DNA-binding domain"/>
    <property type="match status" value="1"/>
</dbReference>
<evidence type="ECO:0000259" key="5">
    <source>
        <dbReference type="PROSITE" id="PS51063"/>
    </source>
</evidence>
<evidence type="ECO:0000256" key="2">
    <source>
        <dbReference type="ARBA" id="ARBA00023125"/>
    </source>
</evidence>
<comment type="caution">
    <text evidence="6">The sequence shown here is derived from an EMBL/GenBank/DDBJ whole genome shotgun (WGS) entry which is preliminary data.</text>
</comment>
<dbReference type="InterPro" id="IPR050397">
    <property type="entry name" value="Env_Response_Regulators"/>
</dbReference>
<keyword evidence="3" id="KW-0804">Transcription</keyword>
<dbReference type="PANTHER" id="PTHR24567">
    <property type="entry name" value="CRP FAMILY TRANSCRIPTIONAL REGULATORY PROTEIN"/>
    <property type="match status" value="1"/>
</dbReference>
<dbReference type="SMART" id="SM00100">
    <property type="entry name" value="cNMP"/>
    <property type="match status" value="1"/>
</dbReference>
<dbReference type="InterPro" id="IPR000595">
    <property type="entry name" value="cNMP-bd_dom"/>
</dbReference>
<feature type="domain" description="Cyclic nucleotide-binding" evidence="4">
    <location>
        <begin position="32"/>
        <end position="114"/>
    </location>
</feature>
<feature type="domain" description="HTH crp-type" evidence="5">
    <location>
        <begin position="149"/>
        <end position="220"/>
    </location>
</feature>
<dbReference type="PROSITE" id="PS51063">
    <property type="entry name" value="HTH_CRP_2"/>
    <property type="match status" value="1"/>
</dbReference>
<dbReference type="Proteomes" id="UP001165367">
    <property type="component" value="Unassembled WGS sequence"/>
</dbReference>
<sequence length="232" mass="26447">MKTLKQPCNQDRCLLCKLCLKEWLPAIAASHKNFELKKGELLFREGELMTGIYFVYQGTVKVHKHWGNDKELIVRFARDGQIVGHRGLGGDNHYPVSATALEKTVVCFIDNDLFYASLKVNHELLLQLMLFFAGELKESEKNMRNLAHMPVKGRIAQAFLTLSAHFGDQFHETINEKISRQDLASYVGTTYETLFRMLNEMDAEGLIVFNDKQISINSQEVLRSYIGGFNIG</sequence>
<dbReference type="Pfam" id="PF13545">
    <property type="entry name" value="HTH_Crp_2"/>
    <property type="match status" value="1"/>
</dbReference>
<proteinExistence type="predicted"/>
<dbReference type="Gene3D" id="2.60.120.10">
    <property type="entry name" value="Jelly Rolls"/>
    <property type="match status" value="1"/>
</dbReference>
<dbReference type="CDD" id="cd00038">
    <property type="entry name" value="CAP_ED"/>
    <property type="match status" value="1"/>
</dbReference>
<protein>
    <submittedName>
        <fullName evidence="6">Crp/Fnr family transcriptional regulator</fullName>
    </submittedName>
</protein>